<organism evidence="1 2">
    <name type="scientific">Rhabditophanes sp. KR3021</name>
    <dbReference type="NCBI Taxonomy" id="114890"/>
    <lineage>
        <taxon>Eukaryota</taxon>
        <taxon>Metazoa</taxon>
        <taxon>Ecdysozoa</taxon>
        <taxon>Nematoda</taxon>
        <taxon>Chromadorea</taxon>
        <taxon>Rhabditida</taxon>
        <taxon>Tylenchina</taxon>
        <taxon>Panagrolaimomorpha</taxon>
        <taxon>Strongyloidoidea</taxon>
        <taxon>Alloionematidae</taxon>
        <taxon>Rhabditophanes</taxon>
    </lineage>
</organism>
<name>A0AC35TFS1_9BILA</name>
<dbReference type="WBParaSite" id="RSKR_0000011100.1">
    <property type="protein sequence ID" value="RSKR_0000011100.1"/>
    <property type="gene ID" value="RSKR_0000011100"/>
</dbReference>
<sequence>MQLFKACVLVALIVSASAGYSDSLARDIFWPMCAASYSHHPENCIANKLTNSKLVKQVTVPCDADKNDNCSGFIAVDNKEEVILIIFRGTEGFTQLLTEGSSEVFSAPAQFLGGGVSPYFLNAFNQVWFGGLKDAFLTVRNTNPTFKVWVTGHSLGGSMANIAAATIASNGYAASSNMLLVTMGEPRTGNAAFAKAYDALNVESYRVTHKHDIVPHIPPKHVNPYGYEHHKSEVFYDNDMSSGSAYKICSGDDSNKCSSASLLDVSVTDHFDYFNIVVPDYGVAGCISK</sequence>
<accession>A0AC35TFS1</accession>
<protein>
    <submittedName>
        <fullName evidence="2">Lipase_3 domain-containing protein</fullName>
    </submittedName>
</protein>
<dbReference type="Proteomes" id="UP000095286">
    <property type="component" value="Unplaced"/>
</dbReference>
<reference evidence="2" key="1">
    <citation type="submission" date="2016-11" db="UniProtKB">
        <authorList>
            <consortium name="WormBaseParasite"/>
        </authorList>
    </citation>
    <scope>IDENTIFICATION</scope>
    <source>
        <strain evidence="2">KR3021</strain>
    </source>
</reference>
<proteinExistence type="predicted"/>
<evidence type="ECO:0000313" key="1">
    <source>
        <dbReference type="Proteomes" id="UP000095286"/>
    </source>
</evidence>
<evidence type="ECO:0000313" key="2">
    <source>
        <dbReference type="WBParaSite" id="RSKR_0000011100.1"/>
    </source>
</evidence>